<gene>
    <name evidence="2" type="ORF">BXT84_07880</name>
</gene>
<protein>
    <recommendedName>
        <fullName evidence="1">LUD domain-containing protein</fullName>
    </recommendedName>
</protein>
<dbReference type="EMBL" id="CP019454">
    <property type="protein sequence ID" value="AUW93873.1"/>
    <property type="molecule type" value="Genomic_DNA"/>
</dbReference>
<name>A0ABM6RRB1_9FIRM</name>
<reference evidence="2 3" key="1">
    <citation type="journal article" date="2019" name="Sci. Rep.">
        <title>Sulfobacillus thermotolerans: new insights into resistance and metabolic capacities of acidophilic chemolithotrophs.</title>
        <authorList>
            <person name="Panyushkina A.E."/>
            <person name="Babenko V.V."/>
            <person name="Nikitina A.S."/>
            <person name="Selezneva O.V."/>
            <person name="Tsaplina I.A."/>
            <person name="Letarova M.A."/>
            <person name="Kostryukova E.S."/>
            <person name="Letarov A.V."/>
        </authorList>
    </citation>
    <scope>NUCLEOTIDE SEQUENCE [LARGE SCALE GENOMIC DNA]</scope>
    <source>
        <strain evidence="2 3">Kr1</strain>
    </source>
</reference>
<dbReference type="SUPFAM" id="SSF100950">
    <property type="entry name" value="NagB/RpiA/CoA transferase-like"/>
    <property type="match status" value="1"/>
</dbReference>
<dbReference type="Gene3D" id="3.40.50.10420">
    <property type="entry name" value="NagB/RpiA/CoA transferase-like"/>
    <property type="match status" value="1"/>
</dbReference>
<dbReference type="Proteomes" id="UP000325292">
    <property type="component" value="Chromosome"/>
</dbReference>
<evidence type="ECO:0000313" key="3">
    <source>
        <dbReference type="Proteomes" id="UP000325292"/>
    </source>
</evidence>
<dbReference type="Pfam" id="PF02589">
    <property type="entry name" value="LUD_dom"/>
    <property type="match status" value="1"/>
</dbReference>
<dbReference type="PANTHER" id="PTHR43682">
    <property type="entry name" value="LACTATE UTILIZATION PROTEIN C"/>
    <property type="match status" value="1"/>
</dbReference>
<dbReference type="InterPro" id="IPR037171">
    <property type="entry name" value="NagB/RpiA_transferase-like"/>
</dbReference>
<evidence type="ECO:0000313" key="2">
    <source>
        <dbReference type="EMBL" id="AUW93873.1"/>
    </source>
</evidence>
<keyword evidence="3" id="KW-1185">Reference proteome</keyword>
<proteinExistence type="predicted"/>
<accession>A0ABM6RRB1</accession>
<dbReference type="PANTHER" id="PTHR43682:SF1">
    <property type="entry name" value="LACTATE UTILIZATION PROTEIN C"/>
    <property type="match status" value="1"/>
</dbReference>
<dbReference type="InterPro" id="IPR003741">
    <property type="entry name" value="LUD_dom"/>
</dbReference>
<evidence type="ECO:0000259" key="1">
    <source>
        <dbReference type="Pfam" id="PF02589"/>
    </source>
</evidence>
<sequence length="193" mass="20498">MHEPVDLFTTQWRLLGGEVVLADAAVGWSHTIEDVLAGVIDPAFPTVVGFDTGDWPKDVPWSALCETIGARFYDRHDLDVLSRQEALQDIVAHASVGVTGAAWAAADTGTVALYASAQTSLSASLLPPTHVVLLPKRRIYATLAEGLRAVHAQGAVPHLVKLISGPSMTADIEGQLVVGVHGPRRVVTVIGDW</sequence>
<dbReference type="InterPro" id="IPR024185">
    <property type="entry name" value="FTHF_cligase-like_sf"/>
</dbReference>
<feature type="domain" description="LUD" evidence="1">
    <location>
        <begin position="72"/>
        <end position="190"/>
    </location>
</feature>
<organism evidence="2 3">
    <name type="scientific">Sulfobacillus thermotolerans</name>
    <dbReference type="NCBI Taxonomy" id="338644"/>
    <lineage>
        <taxon>Bacteria</taxon>
        <taxon>Bacillati</taxon>
        <taxon>Bacillota</taxon>
        <taxon>Clostridia</taxon>
        <taxon>Eubacteriales</taxon>
        <taxon>Clostridiales Family XVII. Incertae Sedis</taxon>
        <taxon>Sulfobacillus</taxon>
    </lineage>
</organism>